<evidence type="ECO:0000256" key="1">
    <source>
        <dbReference type="ARBA" id="ARBA00022553"/>
    </source>
</evidence>
<dbReference type="InterPro" id="IPR001789">
    <property type="entry name" value="Sig_transdc_resp-reg_receiver"/>
</dbReference>
<feature type="domain" description="Response regulatory" evidence="2">
    <location>
        <begin position="1"/>
        <end position="82"/>
    </location>
</feature>
<dbReference type="InterPro" id="IPR011006">
    <property type="entry name" value="CheY-like_superfamily"/>
</dbReference>
<reference evidence="3" key="1">
    <citation type="journal article" date="2015" name="Nature">
        <title>Complex archaea that bridge the gap between prokaryotes and eukaryotes.</title>
        <authorList>
            <person name="Spang A."/>
            <person name="Saw J.H."/>
            <person name="Jorgensen S.L."/>
            <person name="Zaremba-Niedzwiedzka K."/>
            <person name="Martijn J."/>
            <person name="Lind A.E."/>
            <person name="van Eijk R."/>
            <person name="Schleper C."/>
            <person name="Guy L."/>
            <person name="Ettema T.J."/>
        </authorList>
    </citation>
    <scope>NUCLEOTIDE SEQUENCE</scope>
</reference>
<sequence length="87" mass="10096">MEELNIHKPKLIFLDVNLPDSDGYEFCRMLKSNEKFNKILVYFFTGNPESEVAVKALETKADGYLTKPFDLTDFDEIFEHLDSNNDS</sequence>
<proteinExistence type="predicted"/>
<dbReference type="PANTHER" id="PTHR44591">
    <property type="entry name" value="STRESS RESPONSE REGULATOR PROTEIN 1"/>
    <property type="match status" value="1"/>
</dbReference>
<organism evidence="3">
    <name type="scientific">marine sediment metagenome</name>
    <dbReference type="NCBI Taxonomy" id="412755"/>
    <lineage>
        <taxon>unclassified sequences</taxon>
        <taxon>metagenomes</taxon>
        <taxon>ecological metagenomes</taxon>
    </lineage>
</organism>
<comment type="caution">
    <text evidence="3">The sequence shown here is derived from an EMBL/GenBank/DDBJ whole genome shotgun (WGS) entry which is preliminary data.</text>
</comment>
<gene>
    <name evidence="3" type="ORF">LCGC14_1744590</name>
</gene>
<accession>A0A0F9H5Q8</accession>
<dbReference type="AlphaFoldDB" id="A0A0F9H5Q8"/>
<dbReference type="InterPro" id="IPR050595">
    <property type="entry name" value="Bact_response_regulator"/>
</dbReference>
<dbReference type="PANTHER" id="PTHR44591:SF3">
    <property type="entry name" value="RESPONSE REGULATORY DOMAIN-CONTAINING PROTEIN"/>
    <property type="match status" value="1"/>
</dbReference>
<dbReference type="EMBL" id="LAZR01016007">
    <property type="protein sequence ID" value="KKM06380.1"/>
    <property type="molecule type" value="Genomic_DNA"/>
</dbReference>
<protein>
    <recommendedName>
        <fullName evidence="2">Response regulatory domain-containing protein</fullName>
    </recommendedName>
</protein>
<evidence type="ECO:0000313" key="3">
    <source>
        <dbReference type="EMBL" id="KKM06380.1"/>
    </source>
</evidence>
<name>A0A0F9H5Q8_9ZZZZ</name>
<dbReference type="Gene3D" id="3.40.50.2300">
    <property type="match status" value="1"/>
</dbReference>
<dbReference type="Pfam" id="PF00072">
    <property type="entry name" value="Response_reg"/>
    <property type="match status" value="1"/>
</dbReference>
<dbReference type="PROSITE" id="PS50110">
    <property type="entry name" value="RESPONSE_REGULATORY"/>
    <property type="match status" value="1"/>
</dbReference>
<dbReference type="SUPFAM" id="SSF52172">
    <property type="entry name" value="CheY-like"/>
    <property type="match status" value="1"/>
</dbReference>
<evidence type="ECO:0000259" key="2">
    <source>
        <dbReference type="PROSITE" id="PS50110"/>
    </source>
</evidence>
<keyword evidence="1" id="KW-0597">Phosphoprotein</keyword>
<dbReference type="GO" id="GO:0000160">
    <property type="term" value="P:phosphorelay signal transduction system"/>
    <property type="evidence" value="ECO:0007669"/>
    <property type="project" value="InterPro"/>
</dbReference>